<dbReference type="GeneID" id="20674485"/>
<dbReference type="InParanoid" id="W4JRP2"/>
<keyword evidence="1" id="KW-0732">Signal</keyword>
<organism evidence="2 3">
    <name type="scientific">Heterobasidion irregulare (strain TC 32-1)</name>
    <dbReference type="NCBI Taxonomy" id="747525"/>
    <lineage>
        <taxon>Eukaryota</taxon>
        <taxon>Fungi</taxon>
        <taxon>Dikarya</taxon>
        <taxon>Basidiomycota</taxon>
        <taxon>Agaricomycotina</taxon>
        <taxon>Agaricomycetes</taxon>
        <taxon>Russulales</taxon>
        <taxon>Bondarzewiaceae</taxon>
        <taxon>Heterobasidion</taxon>
        <taxon>Heterobasidion annosum species complex</taxon>
    </lineage>
</organism>
<evidence type="ECO:0000256" key="1">
    <source>
        <dbReference type="SAM" id="SignalP"/>
    </source>
</evidence>
<sequence>MQLITLFSPLFSLLTVAAAASVNTSAVEASSAISASATPTASMTEVATSATPTVVTATRLVKSLADVAPFFVTDTQIINLEDRIVTCNSLAPFDIPSLFLTPAPFSYMGEGLWDARDMRF</sequence>
<accession>W4JRP2</accession>
<dbReference type="AlphaFoldDB" id="W4JRP2"/>
<gene>
    <name evidence="2" type="ORF">HETIRDRAFT_430858</name>
</gene>
<reference evidence="2 3" key="1">
    <citation type="journal article" date="2012" name="New Phytol.">
        <title>Insight into trade-off between wood decay and parasitism from the genome of a fungal forest pathogen.</title>
        <authorList>
            <person name="Olson A."/>
            <person name="Aerts A."/>
            <person name="Asiegbu F."/>
            <person name="Belbahri L."/>
            <person name="Bouzid O."/>
            <person name="Broberg A."/>
            <person name="Canback B."/>
            <person name="Coutinho P.M."/>
            <person name="Cullen D."/>
            <person name="Dalman K."/>
            <person name="Deflorio G."/>
            <person name="van Diepen L.T."/>
            <person name="Dunand C."/>
            <person name="Duplessis S."/>
            <person name="Durling M."/>
            <person name="Gonthier P."/>
            <person name="Grimwood J."/>
            <person name="Fossdal C.G."/>
            <person name="Hansson D."/>
            <person name="Henrissat B."/>
            <person name="Hietala A."/>
            <person name="Himmelstrand K."/>
            <person name="Hoffmeister D."/>
            <person name="Hogberg N."/>
            <person name="James T.Y."/>
            <person name="Karlsson M."/>
            <person name="Kohler A."/>
            <person name="Kues U."/>
            <person name="Lee Y.H."/>
            <person name="Lin Y.C."/>
            <person name="Lind M."/>
            <person name="Lindquist E."/>
            <person name="Lombard V."/>
            <person name="Lucas S."/>
            <person name="Lunden K."/>
            <person name="Morin E."/>
            <person name="Murat C."/>
            <person name="Park J."/>
            <person name="Raffaello T."/>
            <person name="Rouze P."/>
            <person name="Salamov A."/>
            <person name="Schmutz J."/>
            <person name="Solheim H."/>
            <person name="Stahlberg J."/>
            <person name="Velez H."/>
            <person name="de Vries R.P."/>
            <person name="Wiebenga A."/>
            <person name="Woodward S."/>
            <person name="Yakovlev I."/>
            <person name="Garbelotto M."/>
            <person name="Martin F."/>
            <person name="Grigoriev I.V."/>
            <person name="Stenlid J."/>
        </authorList>
    </citation>
    <scope>NUCLEOTIDE SEQUENCE [LARGE SCALE GENOMIC DNA]</scope>
    <source>
        <strain evidence="2 3">TC 32-1</strain>
    </source>
</reference>
<dbReference type="HOGENOM" id="CLU_2049976_0_0_1"/>
<evidence type="ECO:0000313" key="2">
    <source>
        <dbReference type="EMBL" id="ETW75541.1"/>
    </source>
</evidence>
<feature type="signal peptide" evidence="1">
    <location>
        <begin position="1"/>
        <end position="19"/>
    </location>
</feature>
<evidence type="ECO:0000313" key="3">
    <source>
        <dbReference type="Proteomes" id="UP000030671"/>
    </source>
</evidence>
<name>W4JRP2_HETIT</name>
<keyword evidence="3" id="KW-1185">Reference proteome</keyword>
<dbReference type="Proteomes" id="UP000030671">
    <property type="component" value="Unassembled WGS sequence"/>
</dbReference>
<dbReference type="EMBL" id="KI925466">
    <property type="protein sequence ID" value="ETW75541.1"/>
    <property type="molecule type" value="Genomic_DNA"/>
</dbReference>
<feature type="chain" id="PRO_5004843849" evidence="1">
    <location>
        <begin position="20"/>
        <end position="120"/>
    </location>
</feature>
<dbReference type="KEGG" id="hir:HETIRDRAFT_430858"/>
<dbReference type="RefSeq" id="XP_009552942.1">
    <property type="nucleotide sequence ID" value="XM_009554647.1"/>
</dbReference>
<protein>
    <submittedName>
        <fullName evidence="2">Uncharacterized protein</fullName>
    </submittedName>
</protein>
<proteinExistence type="predicted"/>